<reference evidence="2 3" key="1">
    <citation type="submission" date="2020-08" db="EMBL/GenBank/DDBJ databases">
        <title>A Genomic Blueprint of the Chicken Gut Microbiome.</title>
        <authorList>
            <person name="Gilroy R."/>
            <person name="Ravi A."/>
            <person name="Getino M."/>
            <person name="Pursley I."/>
            <person name="Horton D.L."/>
            <person name="Alikhan N.-F."/>
            <person name="Baker D."/>
            <person name="Gharbi K."/>
            <person name="Hall N."/>
            <person name="Watson M."/>
            <person name="Adriaenssens E.M."/>
            <person name="Foster-Nyarko E."/>
            <person name="Jarju S."/>
            <person name="Secka A."/>
            <person name="Antonio M."/>
            <person name="Oren A."/>
            <person name="Chaudhuri R."/>
            <person name="La Ragione R.M."/>
            <person name="Hildebrand F."/>
            <person name="Pallen M.J."/>
        </authorList>
    </citation>
    <scope>NUCLEOTIDE SEQUENCE [LARGE SCALE GENOMIC DNA]</scope>
    <source>
        <strain evidence="2 3">Sa1CUA4</strain>
    </source>
</reference>
<dbReference type="Proteomes" id="UP000602532">
    <property type="component" value="Unassembled WGS sequence"/>
</dbReference>
<organism evidence="2 3">
    <name type="scientific">Microbacterium gallinarum</name>
    <dbReference type="NCBI Taxonomy" id="2762209"/>
    <lineage>
        <taxon>Bacteria</taxon>
        <taxon>Bacillati</taxon>
        <taxon>Actinomycetota</taxon>
        <taxon>Actinomycetes</taxon>
        <taxon>Micrococcales</taxon>
        <taxon>Microbacteriaceae</taxon>
        <taxon>Microbacterium</taxon>
    </lineage>
</organism>
<name>A0ABR8X367_9MICO</name>
<feature type="transmembrane region" description="Helical" evidence="1">
    <location>
        <begin position="22"/>
        <end position="42"/>
    </location>
</feature>
<dbReference type="RefSeq" id="WP_191766050.1">
    <property type="nucleotide sequence ID" value="NZ_JACSPM010000002.1"/>
</dbReference>
<feature type="transmembrane region" description="Helical" evidence="1">
    <location>
        <begin position="242"/>
        <end position="261"/>
    </location>
</feature>
<keyword evidence="1" id="KW-1133">Transmembrane helix</keyword>
<evidence type="ECO:0000313" key="2">
    <source>
        <dbReference type="EMBL" id="MBD8023738.1"/>
    </source>
</evidence>
<feature type="transmembrane region" description="Helical" evidence="1">
    <location>
        <begin position="326"/>
        <end position="349"/>
    </location>
</feature>
<feature type="transmembrane region" description="Helical" evidence="1">
    <location>
        <begin position="136"/>
        <end position="154"/>
    </location>
</feature>
<evidence type="ECO:0000256" key="1">
    <source>
        <dbReference type="SAM" id="Phobius"/>
    </source>
</evidence>
<dbReference type="EMBL" id="JACSPM010000002">
    <property type="protein sequence ID" value="MBD8023738.1"/>
    <property type="molecule type" value="Genomic_DNA"/>
</dbReference>
<feature type="transmembrane region" description="Helical" evidence="1">
    <location>
        <begin position="166"/>
        <end position="186"/>
    </location>
</feature>
<keyword evidence="3" id="KW-1185">Reference proteome</keyword>
<evidence type="ECO:0000313" key="3">
    <source>
        <dbReference type="Proteomes" id="UP000602532"/>
    </source>
</evidence>
<keyword evidence="1" id="KW-0812">Transmembrane</keyword>
<sequence>MDAATNFRVPTERGERQMQRTAATRTLVLTSAAIAAFVSPLTEMPIPILGQTGLLVACAFFCLVGGWMIGGRGALVVTVALAVASYWLVLVAVASSAQTANSATSLSQFSVLIVTVVAMIVVAGVTVLVTGQAWTVLLAFTAGCAVLAGSVWVLPDQINGRYFGLAGHPVEVGGTLAVGAVIAIFAPVKTPHVRIVFLALASLMLSAILRAEAATGLVAWLVAVAVGAVVARRFLLIVWMAIVAAAGVWVMSLSTVGLRLLSKVVEQFGALPLDYGAVAYDSANTLASRIATITLGFERFLESPLVGHGLTNEATIVLGNLHPHNVFVYAAVAGGALLVAPYLLLLLSGVSGATSIARRRVTFRGDVAMVASASAAWIGALSGPQLYQRPWLLPVLLIAFVTLLRPERVVAPHS</sequence>
<accession>A0ABR8X367</accession>
<proteinExistence type="predicted"/>
<feature type="transmembrane region" description="Helical" evidence="1">
    <location>
        <begin position="48"/>
        <end position="67"/>
    </location>
</feature>
<gene>
    <name evidence="2" type="ORF">H9622_09055</name>
</gene>
<protein>
    <recommendedName>
        <fullName evidence="4">O-antigen ligase domain-containing protein</fullName>
    </recommendedName>
</protein>
<keyword evidence="1" id="KW-0472">Membrane</keyword>
<feature type="transmembrane region" description="Helical" evidence="1">
    <location>
        <begin position="217"/>
        <end position="235"/>
    </location>
</feature>
<feature type="transmembrane region" description="Helical" evidence="1">
    <location>
        <begin position="193"/>
        <end position="211"/>
    </location>
</feature>
<feature type="transmembrane region" description="Helical" evidence="1">
    <location>
        <begin position="74"/>
        <end position="97"/>
    </location>
</feature>
<feature type="transmembrane region" description="Helical" evidence="1">
    <location>
        <begin position="109"/>
        <end position="129"/>
    </location>
</feature>
<comment type="caution">
    <text evidence="2">The sequence shown here is derived from an EMBL/GenBank/DDBJ whole genome shotgun (WGS) entry which is preliminary data.</text>
</comment>
<evidence type="ECO:0008006" key="4">
    <source>
        <dbReference type="Google" id="ProtNLM"/>
    </source>
</evidence>